<gene>
    <name evidence="2" type="ORF">FJY68_10435</name>
</gene>
<keyword evidence="2" id="KW-0378">Hydrolase</keyword>
<organism evidence="2 3">
    <name type="scientific">candidate division WOR-3 bacterium</name>
    <dbReference type="NCBI Taxonomy" id="2052148"/>
    <lineage>
        <taxon>Bacteria</taxon>
        <taxon>Bacteria division WOR-3</taxon>
    </lineage>
</organism>
<sequence>MRNPILLVLMMGCSLMPIAAECVSPSLDSMGVVAGTVVDALSGIPLRGDVIVENTVFGSGIDSAGRFSILLASGRYQLGAYAMFHAETSESATVSAACTTRVDFRLLPREYVNDSIMATLAGFQIRDLARHPKDPAVNNSIRLAAWKTYVSGKGACGIKMTGFGVEGQPFDDYLLIENGSARIVSDSREATGIVRERRYPYIHLVDRCWDADSSRFVAIPISGIAPSDRELRFTLSDQADDKDPALF</sequence>
<dbReference type="SUPFAM" id="SSF49452">
    <property type="entry name" value="Starch-binding domain-like"/>
    <property type="match status" value="1"/>
</dbReference>
<dbReference type="InterPro" id="IPR013784">
    <property type="entry name" value="Carb-bd-like_fold"/>
</dbReference>
<keyword evidence="2" id="KW-0645">Protease</keyword>
<evidence type="ECO:0000313" key="3">
    <source>
        <dbReference type="Proteomes" id="UP000779900"/>
    </source>
</evidence>
<evidence type="ECO:0000256" key="1">
    <source>
        <dbReference type="SAM" id="SignalP"/>
    </source>
</evidence>
<dbReference type="Gene3D" id="2.60.40.1120">
    <property type="entry name" value="Carboxypeptidase-like, regulatory domain"/>
    <property type="match status" value="1"/>
</dbReference>
<evidence type="ECO:0000313" key="2">
    <source>
        <dbReference type="EMBL" id="MBM3332245.1"/>
    </source>
</evidence>
<protein>
    <submittedName>
        <fullName evidence="2">Carboxypeptidase regulatory-like domain-containing protein</fullName>
    </submittedName>
</protein>
<dbReference type="Proteomes" id="UP000779900">
    <property type="component" value="Unassembled WGS sequence"/>
</dbReference>
<dbReference type="GO" id="GO:0004180">
    <property type="term" value="F:carboxypeptidase activity"/>
    <property type="evidence" value="ECO:0007669"/>
    <property type="project" value="UniProtKB-KW"/>
</dbReference>
<accession>A0A937XJI0</accession>
<dbReference type="AlphaFoldDB" id="A0A937XJI0"/>
<dbReference type="EMBL" id="VGIR01000069">
    <property type="protein sequence ID" value="MBM3332245.1"/>
    <property type="molecule type" value="Genomic_DNA"/>
</dbReference>
<proteinExistence type="predicted"/>
<dbReference type="GO" id="GO:0030246">
    <property type="term" value="F:carbohydrate binding"/>
    <property type="evidence" value="ECO:0007669"/>
    <property type="project" value="InterPro"/>
</dbReference>
<feature type="chain" id="PRO_5036704341" evidence="1">
    <location>
        <begin position="20"/>
        <end position="247"/>
    </location>
</feature>
<feature type="signal peptide" evidence="1">
    <location>
        <begin position="1"/>
        <end position="19"/>
    </location>
</feature>
<name>A0A937XJI0_UNCW3</name>
<keyword evidence="2" id="KW-0121">Carboxypeptidase</keyword>
<comment type="caution">
    <text evidence="2">The sequence shown here is derived from an EMBL/GenBank/DDBJ whole genome shotgun (WGS) entry which is preliminary data.</text>
</comment>
<keyword evidence="1" id="KW-0732">Signal</keyword>
<reference evidence="2" key="1">
    <citation type="submission" date="2019-03" db="EMBL/GenBank/DDBJ databases">
        <title>Lake Tanganyika Metagenome-Assembled Genomes (MAGs).</title>
        <authorList>
            <person name="Tran P."/>
        </authorList>
    </citation>
    <scope>NUCLEOTIDE SEQUENCE</scope>
    <source>
        <strain evidence="2">K_DeepCast_150m_m2_040</strain>
    </source>
</reference>